<proteinExistence type="predicted"/>
<dbReference type="Proteomes" id="UP000183050">
    <property type="component" value="Chromosome"/>
</dbReference>
<keyword evidence="3" id="KW-0812">Transmembrane</keyword>
<accession>A0A1L3Z5Q3</accession>
<dbReference type="Gene3D" id="3.30.65.10">
    <property type="entry name" value="Bacterial Topoisomerase I, domain 1"/>
    <property type="match status" value="1"/>
</dbReference>
<dbReference type="AlphaFoldDB" id="A0A1L3Z5Q3"/>
<organism evidence="4 5">
    <name type="scientific">Rhizobium leguminosarum</name>
    <dbReference type="NCBI Taxonomy" id="384"/>
    <lineage>
        <taxon>Bacteria</taxon>
        <taxon>Pseudomonadati</taxon>
        <taxon>Pseudomonadota</taxon>
        <taxon>Alphaproteobacteria</taxon>
        <taxon>Hyphomicrobiales</taxon>
        <taxon>Rhizobiaceae</taxon>
        <taxon>Rhizobium/Agrobacterium group</taxon>
        <taxon>Rhizobium</taxon>
    </lineage>
</organism>
<dbReference type="EMBL" id="CP018228">
    <property type="protein sequence ID" value="API50989.1"/>
    <property type="molecule type" value="Genomic_DNA"/>
</dbReference>
<feature type="coiled-coil region" evidence="1">
    <location>
        <begin position="131"/>
        <end position="161"/>
    </location>
</feature>
<evidence type="ECO:0000256" key="2">
    <source>
        <dbReference type="SAM" id="MobiDB-lite"/>
    </source>
</evidence>
<feature type="compositionally biased region" description="Low complexity" evidence="2">
    <location>
        <begin position="334"/>
        <end position="354"/>
    </location>
</feature>
<keyword evidence="1" id="KW-0175">Coiled coil</keyword>
<protein>
    <submittedName>
        <fullName evidence="4">Uncharacterized protein</fullName>
    </submittedName>
</protein>
<gene>
    <name evidence="4" type="ORF">BMW22_04425</name>
</gene>
<evidence type="ECO:0000313" key="5">
    <source>
        <dbReference type="Proteomes" id="UP000183050"/>
    </source>
</evidence>
<name>A0A1L3Z5Q3_RHILE</name>
<evidence type="ECO:0000256" key="3">
    <source>
        <dbReference type="SAM" id="Phobius"/>
    </source>
</evidence>
<feature type="transmembrane region" description="Helical" evidence="3">
    <location>
        <begin position="71"/>
        <end position="96"/>
    </location>
</feature>
<sequence>MAQFSMEIMRLTGSVLRGNQQAILTSNPIPAQITIAIPKARVTYSPSAEAQKARSLLSSASAWGNAGRVGLALSFLALFALPILGVIGGIVSFIVLTQLGKSGSFDATQRYNVAAEKVRSRIQFLQSNTPVSEAYATKNEIEKKLAEYERLVTDFKDVEKDYSSVRQKEQLDAHLSAHMLRGARSTKLTSGDLASLASFGFTTAYDAKMRNVQDAYGIGPVKASRITAWVKTVEQRFHFQAQYSDADRHAIQVKKGNIVSRQQGCADSLNKLVDDFRKQVAGVQSYTAGSDAQLQQFVEEVGQAEADLLHFKLPVPGIKPIPAHVTKTSSYHASPSWTPTSRTTSRPTVSQPPSAAASGTPSCPICGSRMSYRTARRGARAGRPFWGCSRFPTCRGTRNI</sequence>
<dbReference type="RefSeq" id="WP_072637843.1">
    <property type="nucleotide sequence ID" value="NZ_CP018228.1"/>
</dbReference>
<reference evidence="4 5" key="1">
    <citation type="submission" date="2016-11" db="EMBL/GenBank/DDBJ databases">
        <title>Rhizobium leguminosarum bv. viciae strain Vaf12 isolated from Vavilovia formosa root nodules from Russia, Dagestan.</title>
        <authorList>
            <person name="Kimeklis A."/>
        </authorList>
    </citation>
    <scope>NUCLEOTIDE SEQUENCE [LARGE SCALE GENOMIC DNA]</scope>
    <source>
        <strain evidence="4 5">Vaf-108</strain>
    </source>
</reference>
<dbReference type="SUPFAM" id="SSF57783">
    <property type="entry name" value="Zinc beta-ribbon"/>
    <property type="match status" value="1"/>
</dbReference>
<evidence type="ECO:0000313" key="4">
    <source>
        <dbReference type="EMBL" id="API50989.1"/>
    </source>
</evidence>
<keyword evidence="3" id="KW-0472">Membrane</keyword>
<keyword evidence="3" id="KW-1133">Transmembrane helix</keyword>
<feature type="region of interest" description="Disordered" evidence="2">
    <location>
        <begin position="329"/>
        <end position="361"/>
    </location>
</feature>
<evidence type="ECO:0000256" key="1">
    <source>
        <dbReference type="SAM" id="Coils"/>
    </source>
</evidence>